<dbReference type="SUPFAM" id="SSF52540">
    <property type="entry name" value="P-loop containing nucleoside triphosphate hydrolases"/>
    <property type="match status" value="1"/>
</dbReference>
<dbReference type="InterPro" id="IPR036390">
    <property type="entry name" value="WH_DNA-bd_sf"/>
</dbReference>
<proteinExistence type="predicted"/>
<dbReference type="Pfam" id="PF07725">
    <property type="entry name" value="LRR_3"/>
    <property type="match status" value="1"/>
</dbReference>
<dbReference type="InterPro" id="IPR058192">
    <property type="entry name" value="WHD_ROQ1-like"/>
</dbReference>
<keyword evidence="6" id="KW-1185">Reference proteome</keyword>
<evidence type="ECO:0000256" key="1">
    <source>
        <dbReference type="ARBA" id="ARBA00022614"/>
    </source>
</evidence>
<protein>
    <submittedName>
        <fullName evidence="5">Uncharacterized protein</fullName>
    </submittedName>
</protein>
<evidence type="ECO:0000259" key="3">
    <source>
        <dbReference type="Pfam" id="PF00931"/>
    </source>
</evidence>
<name>A0A5N5JC17_9ROSI</name>
<dbReference type="GO" id="GO:0006952">
    <property type="term" value="P:defense response"/>
    <property type="evidence" value="ECO:0007669"/>
    <property type="project" value="InterPro"/>
</dbReference>
<sequence>MQSKRLPMVNQVRRGSFSQGSWIGEMQQASDKSVIISEILDPRTKNLLCTSKISDYVLSNELVSMALAMVAEDQQINDVLEELFAEVGNELQIRQADLYLSEGEELSFYEVLLRARQRRDIVIGVTVQLMLKRGVEEAFDDGQSAELQRRFDGCSQSSRMELGQSELESEFIEKIVGDVLNKLHGMSSSHTTDLFGIDVRVNKVESLLNIESQDVIIVGIWGMGGIGKTTIAEAVCNKVRSRFEGIFVANFRQQLKTGSMADLQRSFLSQVLCQEILNMGYLNFRDTFMRDRLRRKKVFIVMDDVDDSMPLEEWKELLHGPHRSFGPGSKVLMTSRDKQMLTNVVDEIYEVEGLSYGEAFQLFTAKALKNCISTIDQRDLIEKIASRVQGNPLALIVLGSSLYGKSSEEWYSALNKLAQNPRIENALRISYDVLDKEQQSIFLDITHFFIGATQKQAIRILDGFYRWSVIFDINTLIDKCLVTTSHNMLEIHDRLEIHDLLQEMAFNIVRAESKFPGKRSRLCHLPDVVHVMEENKGTEEIEGISLDISKLSKQIQLKHDAFARMDGLRFLKFYSSNFSENKDKLLLPPTCLEYLSNKLIYFHWETFPLKSLPQSFCAEHLFELNLSYSKVEKLWTGVQDIGNLRNFVLSYSPYLIELPDLSKATNLVCLNLVSCYSLTEVPSSLQHLDKLEEIDLSFCYDLKSFPMLDSKVLRVLRISRCLDISKCPTISQNMERLELNETSLKEVPQSVISKLEHLSLRGCSKITKFPEISGDIKTLYLDETAITEVPSSI</sequence>
<dbReference type="PANTHER" id="PTHR11017">
    <property type="entry name" value="LEUCINE-RICH REPEAT-CONTAINING PROTEIN"/>
    <property type="match status" value="1"/>
</dbReference>
<dbReference type="Gene3D" id="3.80.10.10">
    <property type="entry name" value="Ribonuclease Inhibitor"/>
    <property type="match status" value="2"/>
</dbReference>
<feature type="domain" description="NB-ARC" evidence="3">
    <location>
        <begin position="201"/>
        <end position="370"/>
    </location>
</feature>
<gene>
    <name evidence="5" type="ORF">DKX38_029675</name>
</gene>
<comment type="caution">
    <text evidence="5">The sequence shown here is derived from an EMBL/GenBank/DDBJ whole genome shotgun (WGS) entry which is preliminary data.</text>
</comment>
<evidence type="ECO:0000313" key="6">
    <source>
        <dbReference type="Proteomes" id="UP000326939"/>
    </source>
</evidence>
<dbReference type="Proteomes" id="UP000326939">
    <property type="component" value="Chromosome 19"/>
</dbReference>
<evidence type="ECO:0000313" key="5">
    <source>
        <dbReference type="EMBL" id="KAB5512647.1"/>
    </source>
</evidence>
<evidence type="ECO:0000256" key="2">
    <source>
        <dbReference type="ARBA" id="ARBA00022737"/>
    </source>
</evidence>
<keyword evidence="2" id="KW-0677">Repeat</keyword>
<dbReference type="InterPro" id="IPR042197">
    <property type="entry name" value="Apaf_helical"/>
</dbReference>
<dbReference type="PRINTS" id="PR00364">
    <property type="entry name" value="DISEASERSIST"/>
</dbReference>
<dbReference type="AlphaFoldDB" id="A0A5N5JC17"/>
<evidence type="ECO:0000259" key="4">
    <source>
        <dbReference type="Pfam" id="PF23282"/>
    </source>
</evidence>
<dbReference type="GO" id="GO:0043531">
    <property type="term" value="F:ADP binding"/>
    <property type="evidence" value="ECO:0007669"/>
    <property type="project" value="InterPro"/>
</dbReference>
<dbReference type="EMBL" id="VDCV01000019">
    <property type="protein sequence ID" value="KAB5512647.1"/>
    <property type="molecule type" value="Genomic_DNA"/>
</dbReference>
<feature type="domain" description="Disease resistance protein Roq1-like winged-helix" evidence="4">
    <location>
        <begin position="437"/>
        <end position="513"/>
    </location>
</feature>
<dbReference type="InterPro" id="IPR002182">
    <property type="entry name" value="NB-ARC"/>
</dbReference>
<dbReference type="InterPro" id="IPR027417">
    <property type="entry name" value="P-loop_NTPase"/>
</dbReference>
<organism evidence="5 6">
    <name type="scientific">Salix brachista</name>
    <dbReference type="NCBI Taxonomy" id="2182728"/>
    <lineage>
        <taxon>Eukaryota</taxon>
        <taxon>Viridiplantae</taxon>
        <taxon>Streptophyta</taxon>
        <taxon>Embryophyta</taxon>
        <taxon>Tracheophyta</taxon>
        <taxon>Spermatophyta</taxon>
        <taxon>Magnoliopsida</taxon>
        <taxon>eudicotyledons</taxon>
        <taxon>Gunneridae</taxon>
        <taxon>Pentapetalae</taxon>
        <taxon>rosids</taxon>
        <taxon>fabids</taxon>
        <taxon>Malpighiales</taxon>
        <taxon>Salicaceae</taxon>
        <taxon>Saliceae</taxon>
        <taxon>Salix</taxon>
    </lineage>
</organism>
<dbReference type="Gene3D" id="3.40.50.300">
    <property type="entry name" value="P-loop containing nucleotide triphosphate hydrolases"/>
    <property type="match status" value="1"/>
</dbReference>
<accession>A0A5N5JC17</accession>
<reference evidence="6" key="1">
    <citation type="journal article" date="2019" name="Gigascience">
        <title>De novo genome assembly of the endangered Acer yangbiense, a plant species with extremely small populations endemic to Yunnan Province, China.</title>
        <authorList>
            <person name="Yang J."/>
            <person name="Wariss H.M."/>
            <person name="Tao L."/>
            <person name="Zhang R."/>
            <person name="Yun Q."/>
            <person name="Hollingsworth P."/>
            <person name="Dao Z."/>
            <person name="Luo G."/>
            <person name="Guo H."/>
            <person name="Ma Y."/>
            <person name="Sun W."/>
        </authorList>
    </citation>
    <scope>NUCLEOTIDE SEQUENCE [LARGE SCALE GENOMIC DNA]</scope>
    <source>
        <strain evidence="6">cv. br00</strain>
    </source>
</reference>
<dbReference type="InterPro" id="IPR044974">
    <property type="entry name" value="Disease_R_plants"/>
</dbReference>
<dbReference type="InterPro" id="IPR011713">
    <property type="entry name" value="Leu-rich_rpt_3"/>
</dbReference>
<dbReference type="Pfam" id="PF00931">
    <property type="entry name" value="NB-ARC"/>
    <property type="match status" value="1"/>
</dbReference>
<dbReference type="SUPFAM" id="SSF52058">
    <property type="entry name" value="L domain-like"/>
    <property type="match status" value="1"/>
</dbReference>
<keyword evidence="1" id="KW-0433">Leucine-rich repeat</keyword>
<dbReference type="Gene3D" id="1.10.8.430">
    <property type="entry name" value="Helical domain of apoptotic protease-activating factors"/>
    <property type="match status" value="1"/>
</dbReference>
<dbReference type="InterPro" id="IPR032675">
    <property type="entry name" value="LRR_dom_sf"/>
</dbReference>
<dbReference type="SUPFAM" id="SSF46785">
    <property type="entry name" value="Winged helix' DNA-binding domain"/>
    <property type="match status" value="1"/>
</dbReference>
<dbReference type="Pfam" id="PF23282">
    <property type="entry name" value="WHD_ROQ1"/>
    <property type="match status" value="1"/>
</dbReference>
<dbReference type="PANTHER" id="PTHR11017:SF479">
    <property type="entry name" value="DISEASE RESISTANCE PROTEIN (TIR-NBS-LRR CLASS) FAMILY"/>
    <property type="match status" value="1"/>
</dbReference>